<organism evidence="2 3">
    <name type="scientific">Paraburkholderia tropica</name>
    <dbReference type="NCBI Taxonomy" id="92647"/>
    <lineage>
        <taxon>Bacteria</taxon>
        <taxon>Pseudomonadati</taxon>
        <taxon>Pseudomonadota</taxon>
        <taxon>Betaproteobacteria</taxon>
        <taxon>Burkholderiales</taxon>
        <taxon>Burkholderiaceae</taxon>
        <taxon>Paraburkholderia</taxon>
    </lineage>
</organism>
<sequence length="198" mass="22075">MREVTTVEIKAETRQKASIGYQGSLGIGVSQGLDSAPDGQDATTQPANRRRERYLRITNARSSGLDARQTSRRRERLFDLDKQSGHTRSQKVRQQAKGAMSSRAIPARYTDTSGLCSRIASVPSDATATLRMQWTSGQVCNCPLARGDVGFHVGTCTHENLHGRSQERPRGSKRREILCQAHRHVIARELRPRALLNR</sequence>
<proteinExistence type="predicted"/>
<feature type="region of interest" description="Disordered" evidence="1">
    <location>
        <begin position="80"/>
        <end position="102"/>
    </location>
</feature>
<gene>
    <name evidence="2" type="ORF">SAMN05216550_1355</name>
</gene>
<dbReference type="EMBL" id="FNZM01000035">
    <property type="protein sequence ID" value="SEK15192.1"/>
    <property type="molecule type" value="Genomic_DNA"/>
</dbReference>
<name>A0AAQ1GP93_9BURK</name>
<evidence type="ECO:0000256" key="1">
    <source>
        <dbReference type="SAM" id="MobiDB-lite"/>
    </source>
</evidence>
<accession>A0AAQ1GP93</accession>
<evidence type="ECO:0000313" key="3">
    <source>
        <dbReference type="Proteomes" id="UP000183529"/>
    </source>
</evidence>
<dbReference type="Proteomes" id="UP000183529">
    <property type="component" value="Unassembled WGS sequence"/>
</dbReference>
<protein>
    <submittedName>
        <fullName evidence="2">Uncharacterized protein</fullName>
    </submittedName>
</protein>
<evidence type="ECO:0000313" key="2">
    <source>
        <dbReference type="EMBL" id="SEK15192.1"/>
    </source>
</evidence>
<comment type="caution">
    <text evidence="2">The sequence shown here is derived from an EMBL/GenBank/DDBJ whole genome shotgun (WGS) entry which is preliminary data.</text>
</comment>
<dbReference type="AlphaFoldDB" id="A0AAQ1GP93"/>
<reference evidence="2 3" key="1">
    <citation type="submission" date="2016-10" db="EMBL/GenBank/DDBJ databases">
        <authorList>
            <person name="Varghese N."/>
            <person name="Submissions S."/>
        </authorList>
    </citation>
    <scope>NUCLEOTIDE SEQUENCE [LARGE SCALE GENOMIC DNA]</scope>
    <source>
        <strain evidence="2 3">LMG 22274</strain>
    </source>
</reference>